<feature type="transmembrane region" description="Helical" evidence="13">
    <location>
        <begin position="90"/>
        <end position="110"/>
    </location>
</feature>
<keyword evidence="16" id="KW-1185">Reference proteome</keyword>
<dbReference type="InterPro" id="IPR016174">
    <property type="entry name" value="Di-haem_cyt_TM"/>
</dbReference>
<reference evidence="16" key="1">
    <citation type="submission" date="2016-01" db="EMBL/GenBank/DDBJ databases">
        <authorList>
            <person name="Peeters C."/>
        </authorList>
    </citation>
    <scope>NUCLEOTIDE SEQUENCE [LARGE SCALE GENOMIC DNA]</scope>
</reference>
<dbReference type="EMBL" id="FCNY02000014">
    <property type="protein sequence ID" value="SAL57663.1"/>
    <property type="molecule type" value="Genomic_DNA"/>
</dbReference>
<feature type="transmembrane region" description="Helical" evidence="13">
    <location>
        <begin position="145"/>
        <end position="168"/>
    </location>
</feature>
<evidence type="ECO:0000256" key="5">
    <source>
        <dbReference type="ARBA" id="ARBA00022617"/>
    </source>
</evidence>
<keyword evidence="8" id="KW-0249">Electron transport</keyword>
<evidence type="ECO:0000256" key="2">
    <source>
        <dbReference type="ARBA" id="ARBA00004651"/>
    </source>
</evidence>
<evidence type="ECO:0000256" key="6">
    <source>
        <dbReference type="ARBA" id="ARBA00022692"/>
    </source>
</evidence>
<dbReference type="InterPro" id="IPR052168">
    <property type="entry name" value="Cytochrome_b561_oxidase"/>
</dbReference>
<name>A0A158IMR1_CABCO</name>
<evidence type="ECO:0000256" key="7">
    <source>
        <dbReference type="ARBA" id="ARBA00022723"/>
    </source>
</evidence>
<evidence type="ECO:0000259" key="14">
    <source>
        <dbReference type="Pfam" id="PF01292"/>
    </source>
</evidence>
<keyword evidence="7" id="KW-0479">Metal-binding</keyword>
<protein>
    <submittedName>
        <fullName evidence="15">Cytochrome B561</fullName>
    </submittedName>
</protein>
<evidence type="ECO:0000313" key="15">
    <source>
        <dbReference type="EMBL" id="SAL57663.1"/>
    </source>
</evidence>
<dbReference type="AlphaFoldDB" id="A0A158IMR1"/>
<evidence type="ECO:0000313" key="16">
    <source>
        <dbReference type="Proteomes" id="UP000054740"/>
    </source>
</evidence>
<dbReference type="GO" id="GO:0005886">
    <property type="term" value="C:plasma membrane"/>
    <property type="evidence" value="ECO:0007669"/>
    <property type="project" value="UniProtKB-SubCell"/>
</dbReference>
<evidence type="ECO:0000256" key="3">
    <source>
        <dbReference type="ARBA" id="ARBA00022448"/>
    </source>
</evidence>
<keyword evidence="11 13" id="KW-0472">Membrane</keyword>
<evidence type="ECO:0000256" key="1">
    <source>
        <dbReference type="ARBA" id="ARBA00001970"/>
    </source>
</evidence>
<evidence type="ECO:0000256" key="11">
    <source>
        <dbReference type="ARBA" id="ARBA00023136"/>
    </source>
</evidence>
<comment type="similarity">
    <text evidence="12">Belongs to the cytochrome b561 family.</text>
</comment>
<keyword evidence="3" id="KW-0813">Transport</keyword>
<dbReference type="GO" id="GO:0020037">
    <property type="term" value="F:heme binding"/>
    <property type="evidence" value="ECO:0007669"/>
    <property type="project" value="TreeGrafter"/>
</dbReference>
<keyword evidence="4" id="KW-1003">Cell membrane</keyword>
<evidence type="ECO:0000256" key="4">
    <source>
        <dbReference type="ARBA" id="ARBA00022475"/>
    </source>
</evidence>
<evidence type="ECO:0000256" key="13">
    <source>
        <dbReference type="SAM" id="Phobius"/>
    </source>
</evidence>
<feature type="transmembrane region" description="Helical" evidence="13">
    <location>
        <begin position="49"/>
        <end position="69"/>
    </location>
</feature>
<dbReference type="GO" id="GO:0046872">
    <property type="term" value="F:metal ion binding"/>
    <property type="evidence" value="ECO:0007669"/>
    <property type="project" value="UniProtKB-KW"/>
</dbReference>
<feature type="transmembrane region" description="Helical" evidence="13">
    <location>
        <begin position="17"/>
        <end position="37"/>
    </location>
</feature>
<dbReference type="Pfam" id="PF01292">
    <property type="entry name" value="Ni_hydr_CYTB"/>
    <property type="match status" value="1"/>
</dbReference>
<evidence type="ECO:0000256" key="9">
    <source>
        <dbReference type="ARBA" id="ARBA00022989"/>
    </source>
</evidence>
<proteinExistence type="inferred from homology"/>
<sequence length="177" mass="19366">MVENHSQSYVYSPVARVLHWLIAGLILAQFIIGWTMPDVHRDTLPTGEIAWHLSVGAAIVAAMVLRIIWRVTHAPEPAKLSPTLMFASKATHLLLYGLLLAVPLAGWANASARGWMVNLFGMLPFPALAAKGSSVGMALGDIHSVLAWVLFAVIALHIAAAFFHRFVLRDSVLRRML</sequence>
<evidence type="ECO:0000256" key="8">
    <source>
        <dbReference type="ARBA" id="ARBA00022982"/>
    </source>
</evidence>
<comment type="subcellular location">
    <subcellularLocation>
        <location evidence="2">Cell membrane</location>
        <topology evidence="2">Multi-pass membrane protein</topology>
    </subcellularLocation>
</comment>
<evidence type="ECO:0000256" key="10">
    <source>
        <dbReference type="ARBA" id="ARBA00023004"/>
    </source>
</evidence>
<keyword evidence="10" id="KW-0408">Iron</keyword>
<dbReference type="InterPro" id="IPR011577">
    <property type="entry name" value="Cyt_b561_bac/Ni-Hgenase"/>
</dbReference>
<dbReference type="GO" id="GO:0009055">
    <property type="term" value="F:electron transfer activity"/>
    <property type="evidence" value="ECO:0007669"/>
    <property type="project" value="InterPro"/>
</dbReference>
<evidence type="ECO:0000256" key="12">
    <source>
        <dbReference type="ARBA" id="ARBA00037975"/>
    </source>
</evidence>
<organism evidence="15 16">
    <name type="scientific">Caballeronia cordobensis</name>
    <name type="common">Burkholderia cordobensis</name>
    <dbReference type="NCBI Taxonomy" id="1353886"/>
    <lineage>
        <taxon>Bacteria</taxon>
        <taxon>Pseudomonadati</taxon>
        <taxon>Pseudomonadota</taxon>
        <taxon>Betaproteobacteria</taxon>
        <taxon>Burkholderiales</taxon>
        <taxon>Burkholderiaceae</taxon>
        <taxon>Caballeronia</taxon>
    </lineage>
</organism>
<dbReference type="SUPFAM" id="SSF81342">
    <property type="entry name" value="Transmembrane di-heme cytochromes"/>
    <property type="match status" value="1"/>
</dbReference>
<dbReference type="PANTHER" id="PTHR30529:SF1">
    <property type="entry name" value="CYTOCHROME B561 HOMOLOG 2"/>
    <property type="match status" value="1"/>
</dbReference>
<dbReference type="Gene3D" id="1.20.950.20">
    <property type="entry name" value="Transmembrane di-heme cytochromes, Chain C"/>
    <property type="match status" value="1"/>
</dbReference>
<dbReference type="PANTHER" id="PTHR30529">
    <property type="entry name" value="CYTOCHROME B561"/>
    <property type="match status" value="1"/>
</dbReference>
<keyword evidence="6 13" id="KW-0812">Transmembrane</keyword>
<keyword evidence="5" id="KW-0349">Heme</keyword>
<gene>
    <name evidence="15" type="ORF">AWB70_05087</name>
</gene>
<keyword evidence="9 13" id="KW-1133">Transmembrane helix</keyword>
<feature type="domain" description="Cytochrome b561 bacterial/Ni-hydrogenase" evidence="14">
    <location>
        <begin position="10"/>
        <end position="177"/>
    </location>
</feature>
<dbReference type="GO" id="GO:0022904">
    <property type="term" value="P:respiratory electron transport chain"/>
    <property type="evidence" value="ECO:0007669"/>
    <property type="project" value="InterPro"/>
</dbReference>
<accession>A0A158IMR1</accession>
<dbReference type="Proteomes" id="UP000054740">
    <property type="component" value="Unassembled WGS sequence"/>
</dbReference>
<comment type="cofactor">
    <cofactor evidence="1">
        <name>heme b</name>
        <dbReference type="ChEBI" id="CHEBI:60344"/>
    </cofactor>
</comment>